<evidence type="ECO:0000256" key="1">
    <source>
        <dbReference type="SAM" id="Phobius"/>
    </source>
</evidence>
<organism evidence="2 3">
    <name type="scientific">Hanamia caeni</name>
    <dbReference type="NCBI Taxonomy" id="2294116"/>
    <lineage>
        <taxon>Bacteria</taxon>
        <taxon>Pseudomonadati</taxon>
        <taxon>Bacteroidota</taxon>
        <taxon>Chitinophagia</taxon>
        <taxon>Chitinophagales</taxon>
        <taxon>Chitinophagaceae</taxon>
        <taxon>Hanamia</taxon>
    </lineage>
</organism>
<evidence type="ECO:0000313" key="2">
    <source>
        <dbReference type="EMBL" id="RNI33994.1"/>
    </source>
</evidence>
<feature type="transmembrane region" description="Helical" evidence="1">
    <location>
        <begin position="19"/>
        <end position="36"/>
    </location>
</feature>
<accession>A0A3M9N845</accession>
<evidence type="ECO:0000313" key="3">
    <source>
        <dbReference type="Proteomes" id="UP000267223"/>
    </source>
</evidence>
<dbReference type="EMBL" id="RJJR01000015">
    <property type="protein sequence ID" value="RNI33994.1"/>
    <property type="molecule type" value="Genomic_DNA"/>
</dbReference>
<keyword evidence="1" id="KW-0472">Membrane</keyword>
<reference evidence="2 3" key="1">
    <citation type="submission" date="2018-11" db="EMBL/GenBank/DDBJ databases">
        <title>Draft genome sequence of Ferruginibacter sp. BO-59.</title>
        <authorList>
            <person name="Im W.T."/>
        </authorList>
    </citation>
    <scope>NUCLEOTIDE SEQUENCE [LARGE SCALE GENOMIC DNA]</scope>
    <source>
        <strain evidence="2 3">BO-59</strain>
    </source>
</reference>
<keyword evidence="3" id="KW-1185">Reference proteome</keyword>
<keyword evidence="1" id="KW-1133">Transmembrane helix</keyword>
<comment type="caution">
    <text evidence="2">The sequence shown here is derived from an EMBL/GenBank/DDBJ whole genome shotgun (WGS) entry which is preliminary data.</text>
</comment>
<dbReference type="Proteomes" id="UP000267223">
    <property type="component" value="Unassembled WGS sequence"/>
</dbReference>
<proteinExistence type="predicted"/>
<name>A0A3M9N845_9BACT</name>
<dbReference type="AlphaFoldDB" id="A0A3M9N845"/>
<gene>
    <name evidence="2" type="ORF">EFY79_16930</name>
</gene>
<protein>
    <submittedName>
        <fullName evidence="2">Uncharacterized protein</fullName>
    </submittedName>
</protein>
<sequence>MEEKYTSCHEKPLNINGKALSFLTSMLTIIALFRACPEKLARVSKKLLKPVLVERFTLLRLTSHLQISTDLLQKWNSYLLYNHKKIKS</sequence>
<keyword evidence="1" id="KW-0812">Transmembrane</keyword>